<name>A0A3S3N9J6_9ACAR</name>
<gene>
    <name evidence="3" type="ORF">B4U79_04381</name>
    <name evidence="2" type="ORF">B4U79_04940</name>
</gene>
<dbReference type="InterPro" id="IPR050951">
    <property type="entry name" value="Retrovirus_Pol_polyprotein"/>
</dbReference>
<dbReference type="PANTHER" id="PTHR37984:SF5">
    <property type="entry name" value="PROTEIN NYNRIN-LIKE"/>
    <property type="match status" value="1"/>
</dbReference>
<dbReference type="GO" id="GO:0003676">
    <property type="term" value="F:nucleic acid binding"/>
    <property type="evidence" value="ECO:0007669"/>
    <property type="project" value="InterPro"/>
</dbReference>
<dbReference type="STRING" id="1965070.A0A3S3N9J6"/>
<dbReference type="PANTHER" id="PTHR37984">
    <property type="entry name" value="PROTEIN CBG26694"/>
    <property type="match status" value="1"/>
</dbReference>
<evidence type="ECO:0000313" key="4">
    <source>
        <dbReference type="Proteomes" id="UP000285301"/>
    </source>
</evidence>
<protein>
    <submittedName>
        <fullName evidence="3">Integrase core domain protein-like protein</fullName>
    </submittedName>
</protein>
<dbReference type="PROSITE" id="PS50994">
    <property type="entry name" value="INTEGRASE"/>
    <property type="match status" value="1"/>
</dbReference>
<dbReference type="AlphaFoldDB" id="A0A3S3N9J6"/>
<dbReference type="OrthoDB" id="6428870at2759"/>
<comment type="caution">
    <text evidence="3">The sequence shown here is derived from an EMBL/GenBank/DDBJ whole genome shotgun (WGS) entry which is preliminary data.</text>
</comment>
<feature type="non-terminal residue" evidence="3">
    <location>
        <position position="152"/>
    </location>
</feature>
<dbReference type="SUPFAM" id="SSF53098">
    <property type="entry name" value="Ribonuclease H-like"/>
    <property type="match status" value="1"/>
</dbReference>
<keyword evidence="4" id="KW-1185">Reference proteome</keyword>
<accession>A0A3S3N9J6</accession>
<evidence type="ECO:0000259" key="1">
    <source>
        <dbReference type="PROSITE" id="PS50994"/>
    </source>
</evidence>
<dbReference type="InterPro" id="IPR012337">
    <property type="entry name" value="RNaseH-like_sf"/>
</dbReference>
<dbReference type="Gene3D" id="3.30.420.10">
    <property type="entry name" value="Ribonuclease H-like superfamily/Ribonuclease H"/>
    <property type="match status" value="1"/>
</dbReference>
<feature type="domain" description="Integrase catalytic" evidence="1">
    <location>
        <begin position="1"/>
        <end position="67"/>
    </location>
</feature>
<evidence type="ECO:0000313" key="3">
    <source>
        <dbReference type="EMBL" id="RWR98385.1"/>
    </source>
</evidence>
<reference evidence="3" key="2">
    <citation type="submission" date="2018-11" db="EMBL/GenBank/DDBJ databases">
        <title>Trombidioid mite genomics.</title>
        <authorList>
            <person name="Dong X."/>
        </authorList>
    </citation>
    <scope>NUCLEOTIDE SEQUENCE</scope>
    <source>
        <strain evidence="3">UoL-WK</strain>
    </source>
</reference>
<organism evidence="3 4">
    <name type="scientific">Dinothrombium tinctorium</name>
    <dbReference type="NCBI Taxonomy" id="1965070"/>
    <lineage>
        <taxon>Eukaryota</taxon>
        <taxon>Metazoa</taxon>
        <taxon>Ecdysozoa</taxon>
        <taxon>Arthropoda</taxon>
        <taxon>Chelicerata</taxon>
        <taxon>Arachnida</taxon>
        <taxon>Acari</taxon>
        <taxon>Acariformes</taxon>
        <taxon>Trombidiformes</taxon>
        <taxon>Prostigmata</taxon>
        <taxon>Anystina</taxon>
        <taxon>Parasitengona</taxon>
        <taxon>Trombidioidea</taxon>
        <taxon>Trombidiidae</taxon>
        <taxon>Dinothrombium</taxon>
    </lineage>
</organism>
<sequence>HTTTAYNPACNGLTERLNGTLAVSISLFVSDHQKDWDCILPFVTFAYNTSVHAVTGFAPFELMFGRRAMLPQDIVMQNRTMGVDDQNDYFNLIESWFKIANESVKKAIESEQSLYTARANLKRKEPKFKEGELVLIYTPFRKKGKAEKLLSR</sequence>
<dbReference type="InterPro" id="IPR001584">
    <property type="entry name" value="Integrase_cat-core"/>
</dbReference>
<evidence type="ECO:0000313" key="2">
    <source>
        <dbReference type="EMBL" id="RWR98384.1"/>
    </source>
</evidence>
<dbReference type="GO" id="GO:0015074">
    <property type="term" value="P:DNA integration"/>
    <property type="evidence" value="ECO:0007669"/>
    <property type="project" value="InterPro"/>
</dbReference>
<proteinExistence type="predicted"/>
<dbReference type="EMBL" id="NCKU01022400">
    <property type="protein sequence ID" value="RWR98384.1"/>
    <property type="molecule type" value="Genomic_DNA"/>
</dbReference>
<reference evidence="3 4" key="1">
    <citation type="journal article" date="2018" name="Gigascience">
        <title>Genomes of trombidid mites reveal novel predicted allergens and laterally-transferred genes associated with secondary metabolism.</title>
        <authorList>
            <person name="Dong X."/>
            <person name="Chaisiri K."/>
            <person name="Xia D."/>
            <person name="Armstrong S.D."/>
            <person name="Fang Y."/>
            <person name="Donnelly M.J."/>
            <person name="Kadowaki T."/>
            <person name="McGarry J.W."/>
            <person name="Darby A.C."/>
            <person name="Makepeace B.L."/>
        </authorList>
    </citation>
    <scope>NUCLEOTIDE SEQUENCE [LARGE SCALE GENOMIC DNA]</scope>
    <source>
        <strain evidence="3">UoL-WK</strain>
    </source>
</reference>
<dbReference type="InterPro" id="IPR036397">
    <property type="entry name" value="RNaseH_sf"/>
</dbReference>
<dbReference type="Proteomes" id="UP000285301">
    <property type="component" value="Unassembled WGS sequence"/>
</dbReference>
<dbReference type="EMBL" id="NCKU01022399">
    <property type="protein sequence ID" value="RWR98385.1"/>
    <property type="molecule type" value="Genomic_DNA"/>
</dbReference>
<feature type="non-terminal residue" evidence="3">
    <location>
        <position position="1"/>
    </location>
</feature>